<evidence type="ECO:0000256" key="2">
    <source>
        <dbReference type="SAM" id="Coils"/>
    </source>
</evidence>
<evidence type="ECO:0000313" key="4">
    <source>
        <dbReference type="EMBL" id="MEL0630921.1"/>
    </source>
</evidence>
<comment type="similarity">
    <text evidence="1">Belongs to the transposase 8 family.</text>
</comment>
<name>A0ABU9GUJ0_9GAMM</name>
<keyword evidence="5" id="KW-1185">Reference proteome</keyword>
<dbReference type="EMBL" id="JBAKAZ010000124">
    <property type="protein sequence ID" value="MEL0630921.1"/>
    <property type="molecule type" value="Genomic_DNA"/>
</dbReference>
<evidence type="ECO:0000313" key="5">
    <source>
        <dbReference type="Proteomes" id="UP001369082"/>
    </source>
</evidence>
<dbReference type="PANTHER" id="PTHR47515:SF2">
    <property type="entry name" value="INTEGRASE CORE DOMAIN PROTEIN"/>
    <property type="match status" value="1"/>
</dbReference>
<dbReference type="InterPro" id="IPR012337">
    <property type="entry name" value="RNaseH-like_sf"/>
</dbReference>
<evidence type="ECO:0000256" key="1">
    <source>
        <dbReference type="ARBA" id="ARBA00009964"/>
    </source>
</evidence>
<sequence length="371" mass="43837">MKKAHFTDSQILAILKQAENGVPVPQLCREHGMGNSTFYKWRAKYGGMDASLMTRMKELEDENRRLKKMYAEERLKAEIIQEAMEKKLVKASERKVMAKASIQRHKISISLACRIFSISETCYRYQPKLNNDNELIADLLLGLVQNQRNWGFGLCFLYLRNVKGHPWNHKRVYRIYRKLELNMRIKPNKRLKREVPEQLNVPEAINECWSMDFMHDQLSDGRSCRLFNVIDDFNREGLTIDADISLPAERVIRSLDRIIEWRGKPKRIRSDNGPEYISHKLAAWAEKHGIELCFIQPGNPQQNAYIERFNRTVRYDWLSHYIYRDIEELQDRATQWLWTYNHERPNMGLGGITPIQKLELTQRKTSTSDLH</sequence>
<dbReference type="InterPro" id="IPR036397">
    <property type="entry name" value="RNaseH_sf"/>
</dbReference>
<dbReference type="InterPro" id="IPR048020">
    <property type="entry name" value="Transpos_IS3"/>
</dbReference>
<dbReference type="Gene3D" id="1.10.10.60">
    <property type="entry name" value="Homeodomain-like"/>
    <property type="match status" value="1"/>
</dbReference>
<dbReference type="SUPFAM" id="SSF46689">
    <property type="entry name" value="Homeodomain-like"/>
    <property type="match status" value="1"/>
</dbReference>
<reference evidence="4 5" key="1">
    <citation type="submission" date="2024-02" db="EMBL/GenBank/DDBJ databases">
        <title>Bacteria isolated from the canopy kelp, Nereocystis luetkeana.</title>
        <authorList>
            <person name="Pfister C.A."/>
            <person name="Younker I.T."/>
            <person name="Light S.H."/>
        </authorList>
    </citation>
    <scope>NUCLEOTIDE SEQUENCE [LARGE SCALE GENOMIC DNA]</scope>
    <source>
        <strain evidence="4 5">TI.1.05</strain>
    </source>
</reference>
<dbReference type="PANTHER" id="PTHR47515">
    <property type="entry name" value="LOW CALCIUM RESPONSE LOCUS PROTEIN T"/>
    <property type="match status" value="1"/>
</dbReference>
<dbReference type="NCBIfam" id="NF033516">
    <property type="entry name" value="transpos_IS3"/>
    <property type="match status" value="1"/>
</dbReference>
<dbReference type="InterPro" id="IPR009057">
    <property type="entry name" value="Homeodomain-like_sf"/>
</dbReference>
<dbReference type="PROSITE" id="PS50994">
    <property type="entry name" value="INTEGRASE"/>
    <property type="match status" value="1"/>
</dbReference>
<dbReference type="RefSeq" id="WP_341599095.1">
    <property type="nucleotide sequence ID" value="NZ_JBAKAZ010000124.1"/>
</dbReference>
<accession>A0ABU9GUJ0</accession>
<dbReference type="Pfam" id="PF00665">
    <property type="entry name" value="rve"/>
    <property type="match status" value="1"/>
</dbReference>
<feature type="domain" description="Integrase catalytic" evidence="3">
    <location>
        <begin position="198"/>
        <end position="362"/>
    </location>
</feature>
<dbReference type="SUPFAM" id="SSF53098">
    <property type="entry name" value="Ribonuclease H-like"/>
    <property type="match status" value="1"/>
</dbReference>
<keyword evidence="2" id="KW-0175">Coiled coil</keyword>
<dbReference type="InterPro" id="IPR001584">
    <property type="entry name" value="Integrase_cat-core"/>
</dbReference>
<comment type="caution">
    <text evidence="4">The sequence shown here is derived from an EMBL/GenBank/DDBJ whole genome shotgun (WGS) entry which is preliminary data.</text>
</comment>
<feature type="coiled-coil region" evidence="2">
    <location>
        <begin position="49"/>
        <end position="76"/>
    </location>
</feature>
<dbReference type="InterPro" id="IPR002514">
    <property type="entry name" value="Transposase_8"/>
</dbReference>
<gene>
    <name evidence="4" type="ORF">V6256_15100</name>
</gene>
<protein>
    <submittedName>
        <fullName evidence="4">IS3 family transposase</fullName>
    </submittedName>
</protein>
<dbReference type="Proteomes" id="UP001369082">
    <property type="component" value="Unassembled WGS sequence"/>
</dbReference>
<evidence type="ECO:0000259" key="3">
    <source>
        <dbReference type="PROSITE" id="PS50994"/>
    </source>
</evidence>
<proteinExistence type="inferred from homology"/>
<dbReference type="Pfam" id="PF01527">
    <property type="entry name" value="HTH_Tnp_1"/>
    <property type="match status" value="1"/>
</dbReference>
<organism evidence="4 5">
    <name type="scientific">Psychromonas aquatilis</name>
    <dbReference type="NCBI Taxonomy" id="2005072"/>
    <lineage>
        <taxon>Bacteria</taxon>
        <taxon>Pseudomonadati</taxon>
        <taxon>Pseudomonadota</taxon>
        <taxon>Gammaproteobacteria</taxon>
        <taxon>Alteromonadales</taxon>
        <taxon>Psychromonadaceae</taxon>
        <taxon>Psychromonas</taxon>
    </lineage>
</organism>
<dbReference type="Gene3D" id="3.30.420.10">
    <property type="entry name" value="Ribonuclease H-like superfamily/Ribonuclease H"/>
    <property type="match status" value="1"/>
</dbReference>